<comment type="similarity">
    <text evidence="1 5">Belongs to the flavin oxidoreductase frp family.</text>
</comment>
<evidence type="ECO:0000256" key="4">
    <source>
        <dbReference type="ARBA" id="ARBA00023002"/>
    </source>
</evidence>
<evidence type="ECO:0000313" key="7">
    <source>
        <dbReference type="EMBL" id="AIR11094.1"/>
    </source>
</evidence>
<keyword evidence="3 5" id="KW-0288">FMN</keyword>
<dbReference type="PANTHER" id="PTHR43425">
    <property type="entry name" value="OXYGEN-INSENSITIVE NADPH NITROREDUCTASE"/>
    <property type="match status" value="1"/>
</dbReference>
<dbReference type="SUPFAM" id="SSF55469">
    <property type="entry name" value="FMN-dependent nitroreductase-like"/>
    <property type="match status" value="1"/>
</dbReference>
<dbReference type="GO" id="GO:0016491">
    <property type="term" value="F:oxidoreductase activity"/>
    <property type="evidence" value="ECO:0007669"/>
    <property type="project" value="UniProtKB-UniRule"/>
</dbReference>
<gene>
    <name evidence="7" type="ORF">LSJ_1440</name>
</gene>
<evidence type="ECO:0000256" key="3">
    <source>
        <dbReference type="ARBA" id="ARBA00022643"/>
    </source>
</evidence>
<dbReference type="Gene3D" id="3.40.109.10">
    <property type="entry name" value="NADH Oxidase"/>
    <property type="match status" value="1"/>
</dbReference>
<dbReference type="PIRSF" id="PIRSF005426">
    <property type="entry name" value="Frp"/>
    <property type="match status" value="1"/>
</dbReference>
<reference evidence="7 8" key="1">
    <citation type="journal article" date="2014" name="BMC Genomics">
        <title>Unusual genome complexity in Lactobacillus salivarius JCM1046.</title>
        <authorList>
            <person name="Raftis E.J."/>
            <person name="Forde B.M."/>
            <person name="Claesson M.J."/>
            <person name="O'Toole P.W."/>
        </authorList>
    </citation>
    <scope>NUCLEOTIDE SEQUENCE [LARGE SCALE GENOMIC DNA]</scope>
    <source>
        <strain evidence="7 8">JCM1046</strain>
    </source>
</reference>
<protein>
    <submittedName>
        <fullName evidence="7">Nitro/flavin reductase</fullName>
    </submittedName>
</protein>
<accession>A0A089QDD1</accession>
<dbReference type="Proteomes" id="UP000029488">
    <property type="component" value="Chromosome"/>
</dbReference>
<dbReference type="AlphaFoldDB" id="A0A089QDD1"/>
<keyword evidence="4 5" id="KW-0560">Oxidoreductase</keyword>
<dbReference type="InterPro" id="IPR029479">
    <property type="entry name" value="Nitroreductase"/>
</dbReference>
<dbReference type="InterPro" id="IPR016446">
    <property type="entry name" value="Flavin_OxRdtase_Frp"/>
</dbReference>
<dbReference type="Pfam" id="PF00881">
    <property type="entry name" value="Nitroreductase"/>
    <property type="match status" value="1"/>
</dbReference>
<evidence type="ECO:0000256" key="5">
    <source>
        <dbReference type="PIRNR" id="PIRNR005426"/>
    </source>
</evidence>
<evidence type="ECO:0000256" key="2">
    <source>
        <dbReference type="ARBA" id="ARBA00022630"/>
    </source>
</evidence>
<organism evidence="7 8">
    <name type="scientific">Ligilactobacillus salivarius</name>
    <dbReference type="NCBI Taxonomy" id="1624"/>
    <lineage>
        <taxon>Bacteria</taxon>
        <taxon>Bacillati</taxon>
        <taxon>Bacillota</taxon>
        <taxon>Bacilli</taxon>
        <taxon>Lactobacillales</taxon>
        <taxon>Lactobacillaceae</taxon>
        <taxon>Ligilactobacillus</taxon>
    </lineage>
</organism>
<proteinExistence type="inferred from homology"/>
<feature type="domain" description="Nitroreductase" evidence="6">
    <location>
        <begin position="12"/>
        <end position="153"/>
    </location>
</feature>
<dbReference type="InterPro" id="IPR000415">
    <property type="entry name" value="Nitroreductase-like"/>
</dbReference>
<evidence type="ECO:0000259" key="6">
    <source>
        <dbReference type="Pfam" id="PF00881"/>
    </source>
</evidence>
<name>A0A089QDD1_9LACO</name>
<keyword evidence="5" id="KW-0521">NADP</keyword>
<evidence type="ECO:0000313" key="8">
    <source>
        <dbReference type="Proteomes" id="UP000029488"/>
    </source>
</evidence>
<dbReference type="PANTHER" id="PTHR43425:SF2">
    <property type="entry name" value="OXYGEN-INSENSITIVE NADPH NITROREDUCTASE"/>
    <property type="match status" value="1"/>
</dbReference>
<keyword evidence="2 5" id="KW-0285">Flavoprotein</keyword>
<dbReference type="KEGG" id="lsj:LSJ_1440"/>
<dbReference type="RefSeq" id="WP_044005276.1">
    <property type="nucleotide sequence ID" value="NZ_CP007646.1"/>
</dbReference>
<dbReference type="CDD" id="cd02146">
    <property type="entry name" value="NfsA-like"/>
    <property type="match status" value="1"/>
</dbReference>
<evidence type="ECO:0000256" key="1">
    <source>
        <dbReference type="ARBA" id="ARBA00008366"/>
    </source>
</evidence>
<sequence length="252" mass="29129">MNLNDTIKTQLNHRSIRHFKNQQLDKETLNTLYEVANHTASIQFLQQFSIIHVTDKNKRTKLAEICNQPPVSENGEFFIFLIDLHRNVKLRQEANLDDGRLHTMDLYLQGLSDATLAVQNMYLAAESLGLGGVILGSIRNDIRAVSELFNLPDMVIPALGLQIGIPDEEIQQKPRLPLSFKVFENEYQDNLSTQDYEDYDKEVEHYYLSRTSNPRKENFTQQIIGKNSNLNRKVTKRDEVLELTHSKGMLWN</sequence>
<dbReference type="EMBL" id="CP007646">
    <property type="protein sequence ID" value="AIR11094.1"/>
    <property type="molecule type" value="Genomic_DNA"/>
</dbReference>